<evidence type="ECO:0000313" key="3">
    <source>
        <dbReference type="EMBL" id="PPQ72555.1"/>
    </source>
</evidence>
<keyword evidence="4" id="KW-1185">Reference proteome</keyword>
<reference evidence="3 4" key="1">
    <citation type="journal article" date="2018" name="Evol. Lett.">
        <title>Horizontal gene cluster transfer increased hallucinogenic mushroom diversity.</title>
        <authorList>
            <person name="Reynolds H.T."/>
            <person name="Vijayakumar V."/>
            <person name="Gluck-Thaler E."/>
            <person name="Korotkin H.B."/>
            <person name="Matheny P.B."/>
            <person name="Slot J.C."/>
        </authorList>
    </citation>
    <scope>NUCLEOTIDE SEQUENCE [LARGE SCALE GENOMIC DNA]</scope>
    <source>
        <strain evidence="3 4">SRW20</strain>
    </source>
</reference>
<dbReference type="OrthoDB" id="2800708at2759"/>
<protein>
    <submittedName>
        <fullName evidence="3">Uncharacterized protein</fullName>
    </submittedName>
</protein>
<keyword evidence="1" id="KW-0175">Coiled coil</keyword>
<accession>A0A409W230</accession>
<evidence type="ECO:0000256" key="1">
    <source>
        <dbReference type="SAM" id="Coils"/>
    </source>
</evidence>
<dbReference type="PANTHER" id="PTHR43941:SF1">
    <property type="entry name" value="STRUCTURAL MAINTENANCE OF CHROMOSOMES PROTEIN 2"/>
    <property type="match status" value="1"/>
</dbReference>
<dbReference type="EMBL" id="NHYE01005451">
    <property type="protein sequence ID" value="PPQ72555.1"/>
    <property type="molecule type" value="Genomic_DNA"/>
</dbReference>
<evidence type="ECO:0000256" key="2">
    <source>
        <dbReference type="SAM" id="MobiDB-lite"/>
    </source>
</evidence>
<proteinExistence type="predicted"/>
<name>A0A409W230_9AGAR</name>
<feature type="compositionally biased region" description="Basic and acidic residues" evidence="2">
    <location>
        <begin position="271"/>
        <end position="282"/>
    </location>
</feature>
<dbReference type="Proteomes" id="UP000284706">
    <property type="component" value="Unassembled WGS sequence"/>
</dbReference>
<dbReference type="InParanoid" id="A0A409W230"/>
<dbReference type="AlphaFoldDB" id="A0A409W230"/>
<dbReference type="PANTHER" id="PTHR43941">
    <property type="entry name" value="STRUCTURAL MAINTENANCE OF CHROMOSOMES PROTEIN 2"/>
    <property type="match status" value="1"/>
</dbReference>
<gene>
    <name evidence="3" type="ORF">CVT26_003952</name>
</gene>
<feature type="region of interest" description="Disordered" evidence="2">
    <location>
        <begin position="248"/>
        <end position="300"/>
    </location>
</feature>
<comment type="caution">
    <text evidence="3">The sequence shown here is derived from an EMBL/GenBank/DDBJ whole genome shotgun (WGS) entry which is preliminary data.</text>
</comment>
<sequence length="557" mass="62171">MESEEDFRRLLEEKDQKISLLESHSSTYTARISVLQNRLLAAFDTLDSTQNVHAQELAALKEQIARLKEQLDHYVYLFKDVETERDDMRDVVMLLVEKVEASNGDYSSWPHSRLYVTNLEDPLEDLDMKRGALQSKDDMFSYAASIIEVLRKERDNERRSHAQTRVAFEARLVALEAQLSRREAELAACALHKHRHVSEDLSVEETTDLKQGIIDSDQIISLLDNTVTRNKVLEAEIKSLAKRLETARINQSSPGRAHAKTGQVSPTSDMFARDNMDMRRDLGSQGVPPDESGGSHREGLHANAATEPSHHIFRGLDHDIQLLGETVDAFSQERRSILQLLPIADSRVPGPSDEGGELALARRIRSLEKECDRLRISEQKLRDELDRTRTEARAREDKLLEEITTLKLDQDETERIPVATLLDDNDGEIPMELATPLLPVNVMSASPPAQEISVSRTPSPSASSVHADQNAGDMTPNSEGYLAPLSSPHSTSEPSDAASPASGAISSDDRSPVSFPPQLVAEILEREEAQLIDMQRQAEVGEKALNELLELVHELNS</sequence>
<feature type="region of interest" description="Disordered" evidence="2">
    <location>
        <begin position="448"/>
        <end position="518"/>
    </location>
</feature>
<feature type="compositionally biased region" description="Low complexity" evidence="2">
    <location>
        <begin position="453"/>
        <end position="465"/>
    </location>
</feature>
<feature type="coiled-coil region" evidence="1">
    <location>
        <begin position="50"/>
        <end position="77"/>
    </location>
</feature>
<organism evidence="3 4">
    <name type="scientific">Gymnopilus dilepis</name>
    <dbReference type="NCBI Taxonomy" id="231916"/>
    <lineage>
        <taxon>Eukaryota</taxon>
        <taxon>Fungi</taxon>
        <taxon>Dikarya</taxon>
        <taxon>Basidiomycota</taxon>
        <taxon>Agaricomycotina</taxon>
        <taxon>Agaricomycetes</taxon>
        <taxon>Agaricomycetidae</taxon>
        <taxon>Agaricales</taxon>
        <taxon>Agaricineae</taxon>
        <taxon>Hymenogastraceae</taxon>
        <taxon>Gymnopilus</taxon>
    </lineage>
</organism>
<evidence type="ECO:0000313" key="4">
    <source>
        <dbReference type="Proteomes" id="UP000284706"/>
    </source>
</evidence>
<feature type="coiled-coil region" evidence="1">
    <location>
        <begin position="364"/>
        <end position="402"/>
    </location>
</feature>